<dbReference type="Pfam" id="PF20684">
    <property type="entry name" value="Fung_rhodopsin"/>
    <property type="match status" value="1"/>
</dbReference>
<evidence type="ECO:0000256" key="3">
    <source>
        <dbReference type="ARBA" id="ARBA00022989"/>
    </source>
</evidence>
<feature type="transmembrane region" description="Helical" evidence="6">
    <location>
        <begin position="228"/>
        <end position="249"/>
    </location>
</feature>
<keyword evidence="9" id="KW-1185">Reference proteome</keyword>
<feature type="transmembrane region" description="Helical" evidence="6">
    <location>
        <begin position="30"/>
        <end position="52"/>
    </location>
</feature>
<dbReference type="OrthoDB" id="5342292at2759"/>
<organism evidence="8 9">
    <name type="scientific">Xylaria multiplex</name>
    <dbReference type="NCBI Taxonomy" id="323545"/>
    <lineage>
        <taxon>Eukaryota</taxon>
        <taxon>Fungi</taxon>
        <taxon>Dikarya</taxon>
        <taxon>Ascomycota</taxon>
        <taxon>Pezizomycotina</taxon>
        <taxon>Sordariomycetes</taxon>
        <taxon>Xylariomycetidae</taxon>
        <taxon>Xylariales</taxon>
        <taxon>Xylariaceae</taxon>
        <taxon>Xylaria</taxon>
    </lineage>
</organism>
<dbReference type="InterPro" id="IPR036396">
    <property type="entry name" value="Cyt_P450_sf"/>
</dbReference>
<dbReference type="PANTHER" id="PTHR33048">
    <property type="entry name" value="PTH11-LIKE INTEGRAL MEMBRANE PROTEIN (AFU_ORTHOLOGUE AFUA_5G11245)"/>
    <property type="match status" value="1"/>
</dbReference>
<reference evidence="8 9" key="1">
    <citation type="submission" date="2019-12" db="EMBL/GenBank/DDBJ databases">
        <title>Draft genome sequence of the ascomycete Xylaria multiplex DSM 110363.</title>
        <authorList>
            <person name="Buettner E."/>
            <person name="Kellner H."/>
        </authorList>
    </citation>
    <scope>NUCLEOTIDE SEQUENCE [LARGE SCALE GENOMIC DNA]</scope>
    <source>
        <strain evidence="8 9">DSM 110363</strain>
    </source>
</reference>
<dbReference type="InParanoid" id="A0A7C8MKX3"/>
<dbReference type="Gene3D" id="1.10.630.10">
    <property type="entry name" value="Cytochrome P450"/>
    <property type="match status" value="1"/>
</dbReference>
<dbReference type="GO" id="GO:0016705">
    <property type="term" value="F:oxidoreductase activity, acting on paired donors, with incorporation or reduction of molecular oxygen"/>
    <property type="evidence" value="ECO:0007669"/>
    <property type="project" value="InterPro"/>
</dbReference>
<dbReference type="Proteomes" id="UP000481858">
    <property type="component" value="Unassembled WGS sequence"/>
</dbReference>
<evidence type="ECO:0000256" key="4">
    <source>
        <dbReference type="ARBA" id="ARBA00023136"/>
    </source>
</evidence>
<dbReference type="InterPro" id="IPR052337">
    <property type="entry name" value="SAT4-like"/>
</dbReference>
<dbReference type="EMBL" id="WUBL01000225">
    <property type="protein sequence ID" value="KAF2963193.1"/>
    <property type="molecule type" value="Genomic_DNA"/>
</dbReference>
<protein>
    <recommendedName>
        <fullName evidence="7">Rhodopsin domain-containing protein</fullName>
    </recommendedName>
</protein>
<keyword evidence="4 6" id="KW-0472">Membrane</keyword>
<evidence type="ECO:0000256" key="5">
    <source>
        <dbReference type="ARBA" id="ARBA00038359"/>
    </source>
</evidence>
<dbReference type="GO" id="GO:0020037">
    <property type="term" value="F:heme binding"/>
    <property type="evidence" value="ECO:0007669"/>
    <property type="project" value="InterPro"/>
</dbReference>
<comment type="similarity">
    <text evidence="5">Belongs to the SAT4 family.</text>
</comment>
<proteinExistence type="inferred from homology"/>
<evidence type="ECO:0000256" key="6">
    <source>
        <dbReference type="SAM" id="Phobius"/>
    </source>
</evidence>
<accession>A0A7C8MKX3</accession>
<feature type="transmembrane region" description="Helical" evidence="6">
    <location>
        <begin position="64"/>
        <end position="85"/>
    </location>
</feature>
<feature type="transmembrane region" description="Helical" evidence="6">
    <location>
        <begin position="146"/>
        <end position="168"/>
    </location>
</feature>
<comment type="subcellular location">
    <subcellularLocation>
        <location evidence="1">Membrane</location>
        <topology evidence="1">Multi-pass membrane protein</topology>
    </subcellularLocation>
</comment>
<feature type="transmembrane region" description="Helical" evidence="6">
    <location>
        <begin position="192"/>
        <end position="216"/>
    </location>
</feature>
<feature type="transmembrane region" description="Helical" evidence="6">
    <location>
        <begin position="116"/>
        <end position="134"/>
    </location>
</feature>
<name>A0A7C8MKX3_9PEZI</name>
<dbReference type="InterPro" id="IPR049326">
    <property type="entry name" value="Rhodopsin_dom_fungi"/>
</dbReference>
<evidence type="ECO:0000256" key="1">
    <source>
        <dbReference type="ARBA" id="ARBA00004141"/>
    </source>
</evidence>
<comment type="caution">
    <text evidence="8">The sequence shown here is derived from an EMBL/GenBank/DDBJ whole genome shotgun (WGS) entry which is preliminary data.</text>
</comment>
<dbReference type="PANTHER" id="PTHR33048:SF158">
    <property type="entry name" value="MEMBRANE PROTEIN PTH11-LIKE, PUTATIVE-RELATED"/>
    <property type="match status" value="1"/>
</dbReference>
<keyword evidence="3 6" id="KW-1133">Transmembrane helix</keyword>
<dbReference type="GO" id="GO:0016020">
    <property type="term" value="C:membrane"/>
    <property type="evidence" value="ECO:0007669"/>
    <property type="project" value="UniProtKB-SubCell"/>
</dbReference>
<dbReference type="GO" id="GO:0004497">
    <property type="term" value="F:monooxygenase activity"/>
    <property type="evidence" value="ECO:0007669"/>
    <property type="project" value="InterPro"/>
</dbReference>
<sequence>MEDPLASTPAGMPPPGVQPNFVNPPTSAPVLIAVGTALLVIMLVFASIRFYVKVVIRCKITADDWTTLVAVIGTLWYYGICIHAVTRGKFGTHMWDISVAHTLSDDFLLASFFSNWPTGLVWAFAKTSFFLMYLQIFGPLPWLRVCVYIGLVVNWLFYTIVVISSFVYQVPDPGQTWQEGFMNKRYRDSFKWTIPVASGSLILDTYIFLLPVIAVLNLQLKVKKKIGVIAIFATGLLACVASSLSIYFKHILDMHLNDYTYWIYPVLLMALIEMCVSISCSCMPSAAGFFKSGAGIWSGRGSSALNSLRGLLSGRKYSGKTGDSSNSWREVDSHTQFAGKNNYVDVQAEQNSTYELTGGGSRHEIHVQREFQVAIWIAGARIYICPSPDDVAGLYRNTTTISYHNIIKDMYRWIGVSQDGFDKMFTLNESAKHNSNMAHPQAPAIMVNEYHRRQVKPGELFDDLLHRRTVPRIHEALEAVLDGSSSSVIQQSADGVTVSLLQLCTEFFLRGTTTSFLGNKIWDVNPNLLASFMVWERTNWKYMFQMPNIISGDMLQARDKIINTFVEYLRQRSA</sequence>
<feature type="transmembrane region" description="Helical" evidence="6">
    <location>
        <begin position="261"/>
        <end position="290"/>
    </location>
</feature>
<evidence type="ECO:0000259" key="7">
    <source>
        <dbReference type="Pfam" id="PF20684"/>
    </source>
</evidence>
<evidence type="ECO:0000256" key="2">
    <source>
        <dbReference type="ARBA" id="ARBA00022692"/>
    </source>
</evidence>
<dbReference type="AlphaFoldDB" id="A0A7C8MKX3"/>
<keyword evidence="2 6" id="KW-0812">Transmembrane</keyword>
<evidence type="ECO:0000313" key="9">
    <source>
        <dbReference type="Proteomes" id="UP000481858"/>
    </source>
</evidence>
<feature type="domain" description="Rhodopsin" evidence="7">
    <location>
        <begin position="48"/>
        <end position="289"/>
    </location>
</feature>
<dbReference type="GO" id="GO:0005506">
    <property type="term" value="F:iron ion binding"/>
    <property type="evidence" value="ECO:0007669"/>
    <property type="project" value="InterPro"/>
</dbReference>
<gene>
    <name evidence="8" type="ORF">GQX73_g10388</name>
</gene>
<evidence type="ECO:0000313" key="8">
    <source>
        <dbReference type="EMBL" id="KAF2963193.1"/>
    </source>
</evidence>